<name>A0A3B3H7Z4_ORYLA</name>
<dbReference type="InterPro" id="IPR036770">
    <property type="entry name" value="Ankyrin_rpt-contain_sf"/>
</dbReference>
<dbReference type="Bgee" id="ENSORLG00000028838">
    <property type="expression patterns" value="Expressed in intestine and 9 other cell types or tissues"/>
</dbReference>
<feature type="repeat" description="ANK" evidence="4">
    <location>
        <begin position="288"/>
        <end position="321"/>
    </location>
</feature>
<organism evidence="7 8">
    <name type="scientific">Oryzias latipes</name>
    <name type="common">Japanese rice fish</name>
    <name type="synonym">Japanese killifish</name>
    <dbReference type="NCBI Taxonomy" id="8090"/>
    <lineage>
        <taxon>Eukaryota</taxon>
        <taxon>Metazoa</taxon>
        <taxon>Chordata</taxon>
        <taxon>Craniata</taxon>
        <taxon>Vertebrata</taxon>
        <taxon>Euteleostomi</taxon>
        <taxon>Actinopterygii</taxon>
        <taxon>Neopterygii</taxon>
        <taxon>Teleostei</taxon>
        <taxon>Neoteleostei</taxon>
        <taxon>Acanthomorphata</taxon>
        <taxon>Ovalentaria</taxon>
        <taxon>Atherinomorphae</taxon>
        <taxon>Beloniformes</taxon>
        <taxon>Adrianichthyidae</taxon>
        <taxon>Oryziinae</taxon>
        <taxon>Oryzias</taxon>
    </lineage>
</organism>
<evidence type="ECO:0000256" key="5">
    <source>
        <dbReference type="SAM" id="MobiDB-lite"/>
    </source>
</evidence>
<dbReference type="Gene3D" id="1.25.40.20">
    <property type="entry name" value="Ankyrin repeat-containing domain"/>
    <property type="match status" value="1"/>
</dbReference>
<dbReference type="InParanoid" id="A0A3B3H7Z4"/>
<dbReference type="PANTHER" id="PTHR14491:SF2">
    <property type="entry name" value="ANKYRIN REPEAT DOMAIN-CONTAINING PROTEIN SOWAHA"/>
    <property type="match status" value="1"/>
</dbReference>
<dbReference type="PROSITE" id="PS50297">
    <property type="entry name" value="ANK_REP_REGION"/>
    <property type="match status" value="1"/>
</dbReference>
<keyword evidence="1" id="KW-0677">Repeat</keyword>
<dbReference type="PANTHER" id="PTHR14491">
    <property type="entry name" value="SOSONDOWAH, ISOFORM G"/>
    <property type="match status" value="1"/>
</dbReference>
<feature type="repeat" description="ANK" evidence="4">
    <location>
        <begin position="249"/>
        <end position="285"/>
    </location>
</feature>
<comment type="similarity">
    <text evidence="3">Belongs to the SOWAH family.</text>
</comment>
<dbReference type="SMART" id="SM00248">
    <property type="entry name" value="ANK"/>
    <property type="match status" value="2"/>
</dbReference>
<evidence type="ECO:0000313" key="7">
    <source>
        <dbReference type="Ensembl" id="ENSORLP00000027977.1"/>
    </source>
</evidence>
<dbReference type="STRING" id="8090.ENSORLP00000027977"/>
<dbReference type="PROSITE" id="PS50088">
    <property type="entry name" value="ANK_REPEAT"/>
    <property type="match status" value="2"/>
</dbReference>
<dbReference type="Pfam" id="PF12796">
    <property type="entry name" value="Ank_2"/>
    <property type="match status" value="1"/>
</dbReference>
<feature type="compositionally biased region" description="Polar residues" evidence="5">
    <location>
        <begin position="196"/>
        <end position="206"/>
    </location>
</feature>
<dbReference type="SUPFAM" id="SSF48403">
    <property type="entry name" value="Ankyrin repeat"/>
    <property type="match status" value="1"/>
</dbReference>
<evidence type="ECO:0000256" key="4">
    <source>
        <dbReference type="PROSITE-ProRule" id="PRU00023"/>
    </source>
</evidence>
<dbReference type="Pfam" id="PF25877">
    <property type="entry name" value="WHD_SOWAH"/>
    <property type="match status" value="1"/>
</dbReference>
<accession>A0A3B3H7Z4</accession>
<keyword evidence="2 4" id="KW-0040">ANK repeat</keyword>
<protein>
    <recommendedName>
        <fullName evidence="6">SOWAHA-C winged helix-turn-helix domain-containing protein</fullName>
    </recommendedName>
</protein>
<feature type="region of interest" description="Disordered" evidence="5">
    <location>
        <begin position="186"/>
        <end position="206"/>
    </location>
</feature>
<dbReference type="Proteomes" id="UP000001038">
    <property type="component" value="Chromosome 14"/>
</dbReference>
<feature type="domain" description="SOWAHA-C winged helix-turn-helix" evidence="6">
    <location>
        <begin position="37"/>
        <end position="82"/>
    </location>
</feature>
<evidence type="ECO:0000313" key="8">
    <source>
        <dbReference type="Proteomes" id="UP000001038"/>
    </source>
</evidence>
<evidence type="ECO:0000256" key="1">
    <source>
        <dbReference type="ARBA" id="ARBA00022737"/>
    </source>
</evidence>
<reference evidence="7 8" key="1">
    <citation type="journal article" date="2007" name="Nature">
        <title>The medaka draft genome and insights into vertebrate genome evolution.</title>
        <authorList>
            <person name="Kasahara M."/>
            <person name="Naruse K."/>
            <person name="Sasaki S."/>
            <person name="Nakatani Y."/>
            <person name="Qu W."/>
            <person name="Ahsan B."/>
            <person name="Yamada T."/>
            <person name="Nagayasu Y."/>
            <person name="Doi K."/>
            <person name="Kasai Y."/>
            <person name="Jindo T."/>
            <person name="Kobayashi D."/>
            <person name="Shimada A."/>
            <person name="Toyoda A."/>
            <person name="Kuroki Y."/>
            <person name="Fujiyama A."/>
            <person name="Sasaki T."/>
            <person name="Shimizu A."/>
            <person name="Asakawa S."/>
            <person name="Shimizu N."/>
            <person name="Hashimoto S."/>
            <person name="Yang J."/>
            <person name="Lee Y."/>
            <person name="Matsushima K."/>
            <person name="Sugano S."/>
            <person name="Sakaizumi M."/>
            <person name="Narita T."/>
            <person name="Ohishi K."/>
            <person name="Haga S."/>
            <person name="Ohta F."/>
            <person name="Nomoto H."/>
            <person name="Nogata K."/>
            <person name="Morishita T."/>
            <person name="Endo T."/>
            <person name="Shin-I T."/>
            <person name="Takeda H."/>
            <person name="Morishita S."/>
            <person name="Kohara Y."/>
        </authorList>
    </citation>
    <scope>NUCLEOTIDE SEQUENCE [LARGE SCALE GENOMIC DNA]</scope>
    <source>
        <strain evidence="7 8">Hd-rR</strain>
    </source>
</reference>
<reference evidence="7" key="3">
    <citation type="submission" date="2025-09" db="UniProtKB">
        <authorList>
            <consortium name="Ensembl"/>
        </authorList>
    </citation>
    <scope>IDENTIFICATION</scope>
    <source>
        <strain evidence="7">Hd-rR</strain>
    </source>
</reference>
<evidence type="ECO:0000256" key="3">
    <source>
        <dbReference type="ARBA" id="ARBA00038122"/>
    </source>
</evidence>
<dbReference type="InterPro" id="IPR058889">
    <property type="entry name" value="WHD_SOWAHA-C"/>
</dbReference>
<evidence type="ECO:0000256" key="2">
    <source>
        <dbReference type="ARBA" id="ARBA00023043"/>
    </source>
</evidence>
<dbReference type="InterPro" id="IPR002110">
    <property type="entry name" value="Ankyrin_rpt"/>
</dbReference>
<proteinExistence type="inferred from homology"/>
<keyword evidence="8" id="KW-1185">Reference proteome</keyword>
<dbReference type="GeneTree" id="ENSGT00950000183003"/>
<dbReference type="AlphaFoldDB" id="A0A3B3H7Z4"/>
<evidence type="ECO:0000259" key="6">
    <source>
        <dbReference type="Pfam" id="PF25877"/>
    </source>
</evidence>
<sequence length="396" mass="44144">TEKTSTSVAAMVRNVCEVCLGSRLGRGVREQPSSLRTKRNRQLFRTFVNNVAFVKEIDGARFVVLKETYQHLLRGVKNEESLEENAETKGIPQTGEQECTVAHDEKREEDSVGAGETRQAESKSKDIKMIKRMLNFDAPKDTERKIRAEPGPNELATMKGKRYGLPLRTPPTRVEVHQLKVEPNEEDVGTKRMLSSDGTGSPQDTKISMVPLENTEHKWMVKCAAGHWSQAYGLLLNDCQLAEKRDFMSGFTALHWAAKFGNTEMLVKIIDVSKKGGVDIDVNAKTHGGYTPLHIAALHDQEHIMVMLVGELGADVNIRDNSGRKALHYLHKGICRSVREMLGEPRFKPPQDITGVTLSIAETTKKITGKQRKLGILGNIHTEERPTGSRGELKVC</sequence>
<dbReference type="PRINTS" id="PR01415">
    <property type="entry name" value="ANKYRIN"/>
</dbReference>
<dbReference type="Ensembl" id="ENSORLT00000044657.1">
    <property type="protein sequence ID" value="ENSORLP00000027977.1"/>
    <property type="gene ID" value="ENSORLG00000028838.1"/>
</dbReference>
<feature type="region of interest" description="Disordered" evidence="5">
    <location>
        <begin position="102"/>
        <end position="125"/>
    </location>
</feature>
<reference evidence="7" key="2">
    <citation type="submission" date="2025-08" db="UniProtKB">
        <authorList>
            <consortium name="Ensembl"/>
        </authorList>
    </citation>
    <scope>IDENTIFICATION</scope>
    <source>
        <strain evidence="7">Hd-rR</strain>
    </source>
</reference>